<dbReference type="GO" id="GO:0006935">
    <property type="term" value="P:chemotaxis"/>
    <property type="evidence" value="ECO:0007669"/>
    <property type="project" value="InterPro"/>
</dbReference>
<feature type="transmembrane region" description="Helical" evidence="6">
    <location>
        <begin position="343"/>
        <end position="365"/>
    </location>
</feature>
<dbReference type="FunFam" id="1.10.287.950:FF:000001">
    <property type="entry name" value="Methyl-accepting chemotaxis sensory transducer"/>
    <property type="match status" value="1"/>
</dbReference>
<keyword evidence="2" id="KW-0488">Methylation</keyword>
<keyword evidence="6" id="KW-1133">Transmembrane helix</keyword>
<dbReference type="InterPro" id="IPR051310">
    <property type="entry name" value="MCP_chemotaxis"/>
</dbReference>
<feature type="domain" description="HAMP" evidence="9">
    <location>
        <begin position="367"/>
        <end position="419"/>
    </location>
</feature>
<dbReference type="InterPro" id="IPR013655">
    <property type="entry name" value="PAS_fold_3"/>
</dbReference>
<dbReference type="SMART" id="SM00091">
    <property type="entry name" value="PAS"/>
    <property type="match status" value="1"/>
</dbReference>
<dbReference type="EMBL" id="JAPIVE010000001">
    <property type="protein sequence ID" value="MCX2523087.1"/>
    <property type="molecule type" value="Genomic_DNA"/>
</dbReference>
<dbReference type="PROSITE" id="PS50111">
    <property type="entry name" value="CHEMOTAXIS_TRANSDUC_2"/>
    <property type="match status" value="1"/>
</dbReference>
<dbReference type="InterPro" id="IPR001610">
    <property type="entry name" value="PAC"/>
</dbReference>
<dbReference type="PROSITE" id="PS50885">
    <property type="entry name" value="HAMP"/>
    <property type="match status" value="1"/>
</dbReference>
<sequence>MDDDRAAAGQEYTLESDDYLISKTDAQGNITFANPAFIRVSGFTKEELLGAPHNLVRHPDMPKAAFANLWSTLKEGRTWRGFVKNRRKDGRYYWVNATVSPILIEGRLAGYASVRVRISDSDKALAISTYAALKQGKVRGIYLKDGEIRRRGMSRIIQRFTRPSIAMRLGQVVAVSLLATTSVGLIGYQSISELNHSNQMLYDEGASGIAELQQLDQMVSSQMLELSSAAKALGSADPERVADRAEEKNAAIQQAWERFKADHDGEKVSQVTQSLEALMAQGLVPLAAAFRDNDIVEAYELTKNDALNRFDVPFHKSVNELIGRQVEAASQLNQLAREHFQQAIWLIGFSIVISGMVIIGAVWWLRRWLLTPLNEALALTEQIGLGNLTVDMDATGRDELSQLKQALGRMRKGLVGILHDVHHSSDVIAPVAREISEANHDFSARTEQQAASLEETSSGMEEMMATVQQNTENADHASKLAETSSVLVDQGASEVGDVVRTMEDINESSQRIADIIGIIDSIAFQTNLLALNASVEAARAGEQGRGFAVVAGEVRNLASRSASAAQDIKALIETSDDRVKTGTALVKKAGHTMEGITSSIRQVTQLIHEISDASKEQRDGIDQIRQAVVSLDHTTQQNAAMAEETLASSVSMTGQVDELNYAMSIFHIKGFQSTPITTSQKGNSRSFNAGTSKVPVAKYGEATVSH</sequence>
<dbReference type="PRINTS" id="PR00260">
    <property type="entry name" value="CHEMTRNSDUCR"/>
</dbReference>
<dbReference type="CDD" id="cd06225">
    <property type="entry name" value="HAMP"/>
    <property type="match status" value="1"/>
</dbReference>
<dbReference type="CDD" id="cd11386">
    <property type="entry name" value="MCP_signal"/>
    <property type="match status" value="1"/>
</dbReference>
<proteinExistence type="inferred from homology"/>
<organism evidence="10 11">
    <name type="scientific">Larsenimonas rhizosphaerae</name>
    <dbReference type="NCBI Taxonomy" id="2944682"/>
    <lineage>
        <taxon>Bacteria</taxon>
        <taxon>Pseudomonadati</taxon>
        <taxon>Pseudomonadota</taxon>
        <taxon>Gammaproteobacteria</taxon>
        <taxon>Oceanospirillales</taxon>
        <taxon>Halomonadaceae</taxon>
        <taxon>Larsenimonas</taxon>
    </lineage>
</organism>
<dbReference type="GO" id="GO:0004888">
    <property type="term" value="F:transmembrane signaling receptor activity"/>
    <property type="evidence" value="ECO:0007669"/>
    <property type="project" value="InterPro"/>
</dbReference>
<comment type="similarity">
    <text evidence="4">Belongs to the methyl-accepting chemotaxis (MCP) protein family.</text>
</comment>
<evidence type="ECO:0000256" key="6">
    <source>
        <dbReference type="SAM" id="Phobius"/>
    </source>
</evidence>
<dbReference type="PANTHER" id="PTHR43531">
    <property type="entry name" value="PROTEIN ICFG"/>
    <property type="match status" value="1"/>
</dbReference>
<dbReference type="SMART" id="SM00304">
    <property type="entry name" value="HAMP"/>
    <property type="match status" value="1"/>
</dbReference>
<dbReference type="PROSITE" id="PS50112">
    <property type="entry name" value="PAS"/>
    <property type="match status" value="1"/>
</dbReference>
<dbReference type="AlphaFoldDB" id="A0AA42CSZ4"/>
<protein>
    <submittedName>
        <fullName evidence="10">Methyl-accepting chemotaxis protein</fullName>
    </submittedName>
</protein>
<dbReference type="GO" id="GO:0007165">
    <property type="term" value="P:signal transduction"/>
    <property type="evidence" value="ECO:0007669"/>
    <property type="project" value="UniProtKB-KW"/>
</dbReference>
<dbReference type="SMART" id="SM00086">
    <property type="entry name" value="PAC"/>
    <property type="match status" value="1"/>
</dbReference>
<evidence type="ECO:0000259" key="8">
    <source>
        <dbReference type="PROSITE" id="PS50112"/>
    </source>
</evidence>
<dbReference type="InterPro" id="IPR003660">
    <property type="entry name" value="HAMP_dom"/>
</dbReference>
<evidence type="ECO:0000256" key="2">
    <source>
        <dbReference type="ARBA" id="ARBA00022481"/>
    </source>
</evidence>
<dbReference type="SUPFAM" id="SSF55785">
    <property type="entry name" value="PYP-like sensor domain (PAS domain)"/>
    <property type="match status" value="1"/>
</dbReference>
<keyword evidence="6" id="KW-0812">Transmembrane</keyword>
<gene>
    <name evidence="10" type="ORF">OQ287_02430</name>
</gene>
<dbReference type="PANTHER" id="PTHR43531:SF14">
    <property type="entry name" value="METHYL-ACCEPTING CHEMOTAXIS PROTEIN I-RELATED"/>
    <property type="match status" value="1"/>
</dbReference>
<dbReference type="InterPro" id="IPR000014">
    <property type="entry name" value="PAS"/>
</dbReference>
<dbReference type="GO" id="GO:0005886">
    <property type="term" value="C:plasma membrane"/>
    <property type="evidence" value="ECO:0007669"/>
    <property type="project" value="TreeGrafter"/>
</dbReference>
<dbReference type="InterPro" id="IPR024478">
    <property type="entry name" value="HlyB_4HB_MCP"/>
</dbReference>
<dbReference type="InterPro" id="IPR004089">
    <property type="entry name" value="MCPsignal_dom"/>
</dbReference>
<reference evidence="10" key="1">
    <citation type="submission" date="2022-11" db="EMBL/GenBank/DDBJ databases">
        <title>Larsenimonas rhizosphaerae sp. nov., isolated from a tidal mudflat.</title>
        <authorList>
            <person name="Lee S.D."/>
            <person name="Kim I.S."/>
        </authorList>
    </citation>
    <scope>NUCLEOTIDE SEQUENCE</scope>
    <source>
        <strain evidence="10">GH2-1</strain>
    </source>
</reference>
<evidence type="ECO:0000313" key="10">
    <source>
        <dbReference type="EMBL" id="MCX2523087.1"/>
    </source>
</evidence>
<evidence type="ECO:0000256" key="5">
    <source>
        <dbReference type="PROSITE-ProRule" id="PRU00284"/>
    </source>
</evidence>
<dbReference type="SMART" id="SM00283">
    <property type="entry name" value="MA"/>
    <property type="match status" value="1"/>
</dbReference>
<accession>A0AA42CSZ4</accession>
<dbReference type="Pfam" id="PF00672">
    <property type="entry name" value="HAMP"/>
    <property type="match status" value="1"/>
</dbReference>
<dbReference type="Gene3D" id="3.30.450.20">
    <property type="entry name" value="PAS domain"/>
    <property type="match status" value="1"/>
</dbReference>
<dbReference type="RefSeq" id="WP_265895469.1">
    <property type="nucleotide sequence ID" value="NZ_JAPIVE010000001.1"/>
</dbReference>
<comment type="caution">
    <text evidence="10">The sequence shown here is derived from an EMBL/GenBank/DDBJ whole genome shotgun (WGS) entry which is preliminary data.</text>
</comment>
<evidence type="ECO:0000259" key="7">
    <source>
        <dbReference type="PROSITE" id="PS50111"/>
    </source>
</evidence>
<feature type="domain" description="Methyl-accepting transducer" evidence="7">
    <location>
        <begin position="424"/>
        <end position="653"/>
    </location>
</feature>
<keyword evidence="6" id="KW-0472">Membrane</keyword>
<evidence type="ECO:0000313" key="11">
    <source>
        <dbReference type="Proteomes" id="UP001165678"/>
    </source>
</evidence>
<dbReference type="CDD" id="cd00130">
    <property type="entry name" value="PAS"/>
    <property type="match status" value="1"/>
</dbReference>
<keyword evidence="3 5" id="KW-0807">Transducer</keyword>
<keyword evidence="11" id="KW-1185">Reference proteome</keyword>
<dbReference type="Pfam" id="PF08447">
    <property type="entry name" value="PAS_3"/>
    <property type="match status" value="1"/>
</dbReference>
<evidence type="ECO:0000256" key="4">
    <source>
        <dbReference type="ARBA" id="ARBA00029447"/>
    </source>
</evidence>
<name>A0AA42CSZ4_9GAMM</name>
<dbReference type="Gene3D" id="1.10.287.950">
    <property type="entry name" value="Methyl-accepting chemotaxis protein"/>
    <property type="match status" value="1"/>
</dbReference>
<dbReference type="Pfam" id="PF00015">
    <property type="entry name" value="MCPsignal"/>
    <property type="match status" value="1"/>
</dbReference>
<dbReference type="Proteomes" id="UP001165678">
    <property type="component" value="Unassembled WGS sequence"/>
</dbReference>
<dbReference type="Pfam" id="PF12729">
    <property type="entry name" value="4HB_MCP_1"/>
    <property type="match status" value="1"/>
</dbReference>
<dbReference type="InterPro" id="IPR004090">
    <property type="entry name" value="Chemotax_Me-accpt_rcpt"/>
</dbReference>
<dbReference type="InterPro" id="IPR035965">
    <property type="entry name" value="PAS-like_dom_sf"/>
</dbReference>
<dbReference type="SUPFAM" id="SSF58104">
    <property type="entry name" value="Methyl-accepting chemotaxis protein (MCP) signaling domain"/>
    <property type="match status" value="1"/>
</dbReference>
<evidence type="ECO:0000259" key="9">
    <source>
        <dbReference type="PROSITE" id="PS50885"/>
    </source>
</evidence>
<comment type="subcellular location">
    <subcellularLocation>
        <location evidence="1">Membrane</location>
    </subcellularLocation>
</comment>
<feature type="domain" description="PAS" evidence="8">
    <location>
        <begin position="25"/>
        <end position="76"/>
    </location>
</feature>
<evidence type="ECO:0000256" key="1">
    <source>
        <dbReference type="ARBA" id="ARBA00004370"/>
    </source>
</evidence>
<evidence type="ECO:0000256" key="3">
    <source>
        <dbReference type="ARBA" id="ARBA00023224"/>
    </source>
</evidence>
<dbReference type="NCBIfam" id="TIGR00229">
    <property type="entry name" value="sensory_box"/>
    <property type="match status" value="1"/>
</dbReference>